<dbReference type="WBParaSite" id="nRc.2.0.1.t17927-RA">
    <property type="protein sequence ID" value="nRc.2.0.1.t17927-RA"/>
    <property type="gene ID" value="nRc.2.0.1.g17927"/>
</dbReference>
<evidence type="ECO:0000256" key="1">
    <source>
        <dbReference type="SAM" id="MobiDB-lite"/>
    </source>
</evidence>
<dbReference type="Proteomes" id="UP000887565">
    <property type="component" value="Unplaced"/>
</dbReference>
<evidence type="ECO:0000313" key="2">
    <source>
        <dbReference type="Proteomes" id="UP000887565"/>
    </source>
</evidence>
<name>A0A915IVT3_ROMCU</name>
<keyword evidence="2" id="KW-1185">Reference proteome</keyword>
<organism evidence="2 3">
    <name type="scientific">Romanomermis culicivorax</name>
    <name type="common">Nematode worm</name>
    <dbReference type="NCBI Taxonomy" id="13658"/>
    <lineage>
        <taxon>Eukaryota</taxon>
        <taxon>Metazoa</taxon>
        <taxon>Ecdysozoa</taxon>
        <taxon>Nematoda</taxon>
        <taxon>Enoplea</taxon>
        <taxon>Dorylaimia</taxon>
        <taxon>Mermithida</taxon>
        <taxon>Mermithoidea</taxon>
        <taxon>Mermithidae</taxon>
        <taxon>Romanomermis</taxon>
    </lineage>
</organism>
<proteinExistence type="predicted"/>
<sequence>MKQEEGASALEFLKRLSNHVNLVYVDQMDQVRQENIVNAFIYKSSPFCQIELQDVLPLMKTLQDLKYPVTQIDIKYKNVFTTFGTKDKPIVVNQVVATEEEKCQEIAFVGNAQYGSKKYNQTKARPQNQLQKAVEDQRSDGNGEEMQPGPSTRDIKQT</sequence>
<reference evidence="3" key="1">
    <citation type="submission" date="2022-11" db="UniProtKB">
        <authorList>
            <consortium name="WormBaseParasite"/>
        </authorList>
    </citation>
    <scope>IDENTIFICATION</scope>
</reference>
<protein>
    <submittedName>
        <fullName evidence="3">Uncharacterized protein</fullName>
    </submittedName>
</protein>
<feature type="compositionally biased region" description="Polar residues" evidence="1">
    <location>
        <begin position="119"/>
        <end position="131"/>
    </location>
</feature>
<evidence type="ECO:0000313" key="3">
    <source>
        <dbReference type="WBParaSite" id="nRc.2.0.1.t17927-RA"/>
    </source>
</evidence>
<dbReference type="AlphaFoldDB" id="A0A915IVT3"/>
<accession>A0A915IVT3</accession>
<feature type="region of interest" description="Disordered" evidence="1">
    <location>
        <begin position="119"/>
        <end position="158"/>
    </location>
</feature>